<sequence length="170" mass="18197">MVVLNLACEADHVFEGWFGSSADCSEQQSRGLLSCPVCGSSRVERRPSAPRLNVSHLRAGKALASPPPAPACPPEDAAAAAAACGAGRPTEAEAREALQSLWMAASRELARHSEDVGERFAEEARRIHYGEAEERAIRGRTQPEEARALREEGIELLPLLLPPGAEGELH</sequence>
<name>A0ABV0GFR2_9BURK</name>
<gene>
    <name evidence="1" type="ORF">ABDJ40_14105</name>
</gene>
<dbReference type="Proteomes" id="UP001462640">
    <property type="component" value="Unassembled WGS sequence"/>
</dbReference>
<keyword evidence="2" id="KW-1185">Reference proteome</keyword>
<dbReference type="PIRSF" id="PIRSF032131">
    <property type="entry name" value="UCP032131"/>
    <property type="match status" value="1"/>
</dbReference>
<comment type="caution">
    <text evidence="1">The sequence shown here is derived from an EMBL/GenBank/DDBJ whole genome shotgun (WGS) entry which is preliminary data.</text>
</comment>
<dbReference type="Pfam" id="PF06676">
    <property type="entry name" value="DUF1178"/>
    <property type="match status" value="1"/>
</dbReference>
<protein>
    <submittedName>
        <fullName evidence="1">DUF1178 family protein</fullName>
    </submittedName>
</protein>
<dbReference type="EMBL" id="JBDPZC010000006">
    <property type="protein sequence ID" value="MEO3713895.1"/>
    <property type="molecule type" value="Genomic_DNA"/>
</dbReference>
<reference evidence="1 2" key="1">
    <citation type="submission" date="2024-05" db="EMBL/GenBank/DDBJ databases">
        <title>Roseateles sp. 2.12 16S ribosomal RNA gene Genome sequencing and assembly.</title>
        <authorList>
            <person name="Woo H."/>
        </authorList>
    </citation>
    <scope>NUCLEOTIDE SEQUENCE [LARGE SCALE GENOMIC DNA]</scope>
    <source>
        <strain evidence="1 2">2.12</strain>
    </source>
</reference>
<dbReference type="InterPro" id="IPR009562">
    <property type="entry name" value="DUF1178"/>
</dbReference>
<proteinExistence type="predicted"/>
<accession>A0ABV0GFR2</accession>
<evidence type="ECO:0000313" key="1">
    <source>
        <dbReference type="EMBL" id="MEO3713895.1"/>
    </source>
</evidence>
<organism evidence="1 2">
    <name type="scientific">Roseateles flavus</name>
    <dbReference type="NCBI Taxonomy" id="3149041"/>
    <lineage>
        <taxon>Bacteria</taxon>
        <taxon>Pseudomonadati</taxon>
        <taxon>Pseudomonadota</taxon>
        <taxon>Betaproteobacteria</taxon>
        <taxon>Burkholderiales</taxon>
        <taxon>Sphaerotilaceae</taxon>
        <taxon>Roseateles</taxon>
    </lineage>
</organism>
<dbReference type="RefSeq" id="WP_347610728.1">
    <property type="nucleotide sequence ID" value="NZ_JBDPZC010000006.1"/>
</dbReference>
<evidence type="ECO:0000313" key="2">
    <source>
        <dbReference type="Proteomes" id="UP001462640"/>
    </source>
</evidence>